<keyword evidence="1" id="KW-0812">Transmembrane</keyword>
<accession>A0AAW5V313</accession>
<evidence type="ECO:0000313" key="2">
    <source>
        <dbReference type="EMBL" id="MCW7514244.1"/>
    </source>
</evidence>
<evidence type="ECO:0008006" key="4">
    <source>
        <dbReference type="Google" id="ProtNLM"/>
    </source>
</evidence>
<feature type="transmembrane region" description="Helical" evidence="1">
    <location>
        <begin position="133"/>
        <end position="149"/>
    </location>
</feature>
<proteinExistence type="predicted"/>
<feature type="transmembrane region" description="Helical" evidence="1">
    <location>
        <begin position="25"/>
        <end position="43"/>
    </location>
</feature>
<feature type="transmembrane region" description="Helical" evidence="1">
    <location>
        <begin position="92"/>
        <end position="121"/>
    </location>
</feature>
<comment type="caution">
    <text evidence="2">The sequence shown here is derived from an EMBL/GenBank/DDBJ whole genome shotgun (WGS) entry which is preliminary data.</text>
</comment>
<feature type="transmembrane region" description="Helical" evidence="1">
    <location>
        <begin position="345"/>
        <end position="362"/>
    </location>
</feature>
<feature type="transmembrane region" description="Helical" evidence="1">
    <location>
        <begin position="294"/>
        <end position="312"/>
    </location>
</feature>
<dbReference type="RefSeq" id="WP_265394587.1">
    <property type="nucleotide sequence ID" value="NZ_JAMQQD010000001.1"/>
</dbReference>
<organism evidence="2 3">
    <name type="scientific">Leptospira levettii</name>
    <dbReference type="NCBI Taxonomy" id="2023178"/>
    <lineage>
        <taxon>Bacteria</taxon>
        <taxon>Pseudomonadati</taxon>
        <taxon>Spirochaetota</taxon>
        <taxon>Spirochaetia</taxon>
        <taxon>Leptospirales</taxon>
        <taxon>Leptospiraceae</taxon>
        <taxon>Leptospira</taxon>
    </lineage>
</organism>
<evidence type="ECO:0000313" key="3">
    <source>
        <dbReference type="Proteomes" id="UP001209694"/>
    </source>
</evidence>
<protein>
    <recommendedName>
        <fullName evidence="4">Glycosyltransferase RgtA/B/C/D-like domain-containing protein</fullName>
    </recommendedName>
</protein>
<feature type="transmembrane region" description="Helical" evidence="1">
    <location>
        <begin position="223"/>
        <end position="241"/>
    </location>
</feature>
<feature type="transmembrane region" description="Helical" evidence="1">
    <location>
        <begin position="187"/>
        <end position="217"/>
    </location>
</feature>
<feature type="transmembrane region" description="Helical" evidence="1">
    <location>
        <begin position="368"/>
        <end position="386"/>
    </location>
</feature>
<gene>
    <name evidence="2" type="ORF">ND810_03680</name>
</gene>
<feature type="transmembrane region" description="Helical" evidence="1">
    <location>
        <begin position="318"/>
        <end position="338"/>
    </location>
</feature>
<name>A0AAW5V313_9LEPT</name>
<keyword evidence="1" id="KW-0472">Membrane</keyword>
<dbReference type="EMBL" id="JAMQQD010000001">
    <property type="protein sequence ID" value="MCW7514244.1"/>
    <property type="molecule type" value="Genomic_DNA"/>
</dbReference>
<dbReference type="Proteomes" id="UP001209694">
    <property type="component" value="Unassembled WGS sequence"/>
</dbReference>
<dbReference type="AlphaFoldDB" id="A0AAW5V313"/>
<reference evidence="2" key="1">
    <citation type="submission" date="2022-06" db="EMBL/GenBank/DDBJ databases">
        <title>Leptospira isolates from biofilms formed at urban environments.</title>
        <authorList>
            <person name="Ribeiro P.S."/>
            <person name="Sousa T."/>
            <person name="Carvalho N."/>
            <person name="Aburjaile F."/>
            <person name="Neves F."/>
            <person name="Oliveira D."/>
            <person name="Blanco L."/>
            <person name="Lima J."/>
            <person name="Costa F."/>
            <person name="Brenig B."/>
            <person name="Soares S."/>
            <person name="Ramos R."/>
            <person name="Goes-Neto A."/>
            <person name="Matiuzzi M."/>
            <person name="Azevedo V."/>
            <person name="Ristow P."/>
        </authorList>
    </citation>
    <scope>NUCLEOTIDE SEQUENCE</scope>
    <source>
        <strain evidence="2">VSF7</strain>
    </source>
</reference>
<keyword evidence="1" id="KW-1133">Transmembrane helix</keyword>
<sequence>MNENALVTRVSVSAKLFEIVIRFRLLKQFLFLLVLFTSFHLLYDVVYENHLGEGTDSDVFYPYLFARDVWTGGLTGIRGWNLPPCTYLFPEILIAILLFPLVPSVYGFHLVFGFISFVLPYSFAKQLGMPKRYSYLVALEFLVLAGFDPNLLGQFYLPGFHAMIFFFATWTLVLLEQWKQTNGKVWFPFLFLMTMVWVSEYWFFVNIAPFLICYAVVHLRWKSLGPISIGLLGLVLAKSIAKGLRFFGIGIIGTDNLQLLSKLNSTFHTFVLNPSDVWQGLVHSISKHPLLSEWFQWYLLIGIIYLFIALVRDHKKDFFLTLILFLSPFITVIFLFLIETELNIRYLYFLPFGIIFFSSRILERIPLFRFGIPIVLVIGCFLFYIGKHSELVAKVKAGEEKRKHRMECLSEFDPKIPGAATYWPIKYSYVFSNIQWTLVPFTKDGVYYPWIANTSWDGDFKNQSFDSFPWGVTENKENLKDWKDVTITKECEGWYFFRRNEL</sequence>
<evidence type="ECO:0000256" key="1">
    <source>
        <dbReference type="SAM" id="Phobius"/>
    </source>
</evidence>